<gene>
    <name evidence="2" type="ORF">DVH24_021636</name>
</gene>
<organism evidence="2 3">
    <name type="scientific">Malus domestica</name>
    <name type="common">Apple</name>
    <name type="synonym">Pyrus malus</name>
    <dbReference type="NCBI Taxonomy" id="3750"/>
    <lineage>
        <taxon>Eukaryota</taxon>
        <taxon>Viridiplantae</taxon>
        <taxon>Streptophyta</taxon>
        <taxon>Embryophyta</taxon>
        <taxon>Tracheophyta</taxon>
        <taxon>Spermatophyta</taxon>
        <taxon>Magnoliopsida</taxon>
        <taxon>eudicotyledons</taxon>
        <taxon>Gunneridae</taxon>
        <taxon>Pentapetalae</taxon>
        <taxon>rosids</taxon>
        <taxon>fabids</taxon>
        <taxon>Rosales</taxon>
        <taxon>Rosaceae</taxon>
        <taxon>Amygdaloideae</taxon>
        <taxon>Maleae</taxon>
        <taxon>Malus</taxon>
    </lineage>
</organism>
<dbReference type="AlphaFoldDB" id="A0A498K1N7"/>
<evidence type="ECO:0008006" key="4">
    <source>
        <dbReference type="Google" id="ProtNLM"/>
    </source>
</evidence>
<comment type="caution">
    <text evidence="2">The sequence shown here is derived from an EMBL/GenBank/DDBJ whole genome shotgun (WGS) entry which is preliminary data.</text>
</comment>
<dbReference type="Proteomes" id="UP000290289">
    <property type="component" value="Chromosome 5"/>
</dbReference>
<keyword evidence="3" id="KW-1185">Reference proteome</keyword>
<keyword evidence="1" id="KW-0732">Signal</keyword>
<accession>A0A498K1N7</accession>
<feature type="signal peptide" evidence="1">
    <location>
        <begin position="1"/>
        <end position="23"/>
    </location>
</feature>
<evidence type="ECO:0000313" key="3">
    <source>
        <dbReference type="Proteomes" id="UP000290289"/>
    </source>
</evidence>
<name>A0A498K1N7_MALDO</name>
<feature type="chain" id="PRO_5019786095" description="Reverse transcriptase zinc-binding domain-containing protein" evidence="1">
    <location>
        <begin position="24"/>
        <end position="131"/>
    </location>
</feature>
<reference evidence="2 3" key="1">
    <citation type="submission" date="2018-10" db="EMBL/GenBank/DDBJ databases">
        <title>A high-quality apple genome assembly.</title>
        <authorList>
            <person name="Hu J."/>
        </authorList>
    </citation>
    <scope>NUCLEOTIDE SEQUENCE [LARGE SCALE GENOMIC DNA]</scope>
    <source>
        <strain evidence="3">cv. HFTH1</strain>
        <tissue evidence="2">Young leaf</tissue>
    </source>
</reference>
<evidence type="ECO:0000256" key="1">
    <source>
        <dbReference type="SAM" id="SignalP"/>
    </source>
</evidence>
<protein>
    <recommendedName>
        <fullName evidence="4">Reverse transcriptase zinc-binding domain-containing protein</fullName>
    </recommendedName>
</protein>
<evidence type="ECO:0000313" key="2">
    <source>
        <dbReference type="EMBL" id="RXH99834.1"/>
    </source>
</evidence>
<proteinExistence type="predicted"/>
<sequence>MPVNWVRWRGFTGCWVVFQLGAGQNALHWNCSKDLAKRKATADPLSTDDSDHPSNYTLHFQQIKISRNCSWNWRKLLRLRDYVQVFFFHKIEDSRGTSLWYDNWHPLGPLVINWGSQASKNCFGLQYLEWF</sequence>
<dbReference type="EMBL" id="RDQH01000331">
    <property type="protein sequence ID" value="RXH99834.1"/>
    <property type="molecule type" value="Genomic_DNA"/>
</dbReference>